<dbReference type="InterPro" id="IPR014284">
    <property type="entry name" value="RNA_pol_sigma-70_dom"/>
</dbReference>
<evidence type="ECO:0000313" key="7">
    <source>
        <dbReference type="EMBL" id="MBO8429239.1"/>
    </source>
</evidence>
<feature type="domain" description="RNA polymerase sigma-70 region 2" evidence="5">
    <location>
        <begin position="57"/>
        <end position="104"/>
    </location>
</feature>
<dbReference type="CDD" id="cd06171">
    <property type="entry name" value="Sigma70_r4"/>
    <property type="match status" value="1"/>
</dbReference>
<reference evidence="7" key="2">
    <citation type="journal article" date="2021" name="PeerJ">
        <title>Extensive microbial diversity within the chicken gut microbiome revealed by metagenomics and culture.</title>
        <authorList>
            <person name="Gilroy R."/>
            <person name="Ravi A."/>
            <person name="Getino M."/>
            <person name="Pursley I."/>
            <person name="Horton D.L."/>
            <person name="Alikhan N.F."/>
            <person name="Baker D."/>
            <person name="Gharbi K."/>
            <person name="Hall N."/>
            <person name="Watson M."/>
            <person name="Adriaenssens E.M."/>
            <person name="Foster-Nyarko E."/>
            <person name="Jarju S."/>
            <person name="Secka A."/>
            <person name="Antonio M."/>
            <person name="Oren A."/>
            <person name="Chaudhuri R.R."/>
            <person name="La Ragione R."/>
            <person name="Hildebrand F."/>
            <person name="Pallen M.J."/>
        </authorList>
    </citation>
    <scope>NUCLEOTIDE SEQUENCE</scope>
    <source>
        <strain evidence="7">15467</strain>
    </source>
</reference>
<keyword evidence="3" id="KW-0731">Sigma factor</keyword>
<dbReference type="InterPro" id="IPR007627">
    <property type="entry name" value="RNA_pol_sigma70_r2"/>
</dbReference>
<dbReference type="Pfam" id="PF08281">
    <property type="entry name" value="Sigma70_r4_2"/>
    <property type="match status" value="1"/>
</dbReference>
<dbReference type="Gene3D" id="1.10.1740.10">
    <property type="match status" value="1"/>
</dbReference>
<dbReference type="SUPFAM" id="SSF88659">
    <property type="entry name" value="Sigma3 and sigma4 domains of RNA polymerase sigma factors"/>
    <property type="match status" value="1"/>
</dbReference>
<gene>
    <name evidence="7" type="ORF">IAC68_04845</name>
</gene>
<dbReference type="InterPro" id="IPR013249">
    <property type="entry name" value="RNA_pol_sigma70_r4_t2"/>
</dbReference>
<dbReference type="GO" id="GO:0006352">
    <property type="term" value="P:DNA-templated transcription initiation"/>
    <property type="evidence" value="ECO:0007669"/>
    <property type="project" value="InterPro"/>
</dbReference>
<evidence type="ECO:0000259" key="5">
    <source>
        <dbReference type="Pfam" id="PF04542"/>
    </source>
</evidence>
<dbReference type="SUPFAM" id="SSF88946">
    <property type="entry name" value="Sigma2 domain of RNA polymerase sigma factors"/>
    <property type="match status" value="1"/>
</dbReference>
<dbReference type="InterPro" id="IPR039425">
    <property type="entry name" value="RNA_pol_sigma-70-like"/>
</dbReference>
<evidence type="ECO:0000256" key="1">
    <source>
        <dbReference type="ARBA" id="ARBA00010641"/>
    </source>
</evidence>
<comment type="similarity">
    <text evidence="1">Belongs to the sigma-70 factor family. ECF subfamily.</text>
</comment>
<dbReference type="GO" id="GO:0016987">
    <property type="term" value="F:sigma factor activity"/>
    <property type="evidence" value="ECO:0007669"/>
    <property type="project" value="UniProtKB-KW"/>
</dbReference>
<dbReference type="InterPro" id="IPR036388">
    <property type="entry name" value="WH-like_DNA-bd_sf"/>
</dbReference>
<evidence type="ECO:0000256" key="2">
    <source>
        <dbReference type="ARBA" id="ARBA00023015"/>
    </source>
</evidence>
<dbReference type="PANTHER" id="PTHR43133">
    <property type="entry name" value="RNA POLYMERASE ECF-TYPE SIGMA FACTO"/>
    <property type="match status" value="1"/>
</dbReference>
<name>A0A9D9DQA3_9BACT</name>
<feature type="domain" description="RNA polymerase sigma factor 70 region 4 type 2" evidence="6">
    <location>
        <begin position="145"/>
        <end position="190"/>
    </location>
</feature>
<evidence type="ECO:0000256" key="3">
    <source>
        <dbReference type="ARBA" id="ARBA00023082"/>
    </source>
</evidence>
<organism evidence="7 8">
    <name type="scientific">Candidatus Egerieousia excrementavium</name>
    <dbReference type="NCBI Taxonomy" id="2840778"/>
    <lineage>
        <taxon>Bacteria</taxon>
        <taxon>Pseudomonadati</taxon>
        <taxon>Bacteroidota</taxon>
        <taxon>Bacteroidia</taxon>
        <taxon>Bacteroidales</taxon>
        <taxon>Candidatus Egerieousia</taxon>
    </lineage>
</organism>
<protein>
    <submittedName>
        <fullName evidence="7">Sigma-70 family RNA polymerase sigma factor</fullName>
    </submittedName>
</protein>
<dbReference type="PANTHER" id="PTHR43133:SF51">
    <property type="entry name" value="RNA POLYMERASE SIGMA FACTOR"/>
    <property type="match status" value="1"/>
</dbReference>
<comment type="caution">
    <text evidence="7">The sequence shown here is derived from an EMBL/GenBank/DDBJ whole genome shotgun (WGS) entry which is preliminary data.</text>
</comment>
<dbReference type="EMBL" id="JADINB010000107">
    <property type="protein sequence ID" value="MBO8429239.1"/>
    <property type="molecule type" value="Genomic_DNA"/>
</dbReference>
<dbReference type="InterPro" id="IPR013325">
    <property type="entry name" value="RNA_pol_sigma_r2"/>
</dbReference>
<evidence type="ECO:0000313" key="8">
    <source>
        <dbReference type="Proteomes" id="UP000823635"/>
    </source>
</evidence>
<sequence>MERNSEGKLSDRELVTLALSGEPQAYSALTERYRGGVTAYISELFAGMPESGNEMAEEPEDICQETFQRAFSKLKEYNPAYGFSTWIYTIARNIVIDYSRKRQSTIAAGIVAAAKGEKQNAEIEAGQDSPEEKMISAQEYSLLIRHIDNLPETYREIAVMRFINEYAYQEIAQKLNLPLNSIKTRVRRAKILLSKLIEQ</sequence>
<proteinExistence type="inferred from homology"/>
<dbReference type="Pfam" id="PF04542">
    <property type="entry name" value="Sigma70_r2"/>
    <property type="match status" value="1"/>
</dbReference>
<evidence type="ECO:0000256" key="4">
    <source>
        <dbReference type="ARBA" id="ARBA00023163"/>
    </source>
</evidence>
<dbReference type="InterPro" id="IPR013324">
    <property type="entry name" value="RNA_pol_sigma_r3/r4-like"/>
</dbReference>
<keyword evidence="4" id="KW-0804">Transcription</keyword>
<accession>A0A9D9DQA3</accession>
<keyword evidence="2" id="KW-0805">Transcription regulation</keyword>
<dbReference type="NCBIfam" id="TIGR02937">
    <property type="entry name" value="sigma70-ECF"/>
    <property type="match status" value="1"/>
</dbReference>
<reference evidence="7" key="1">
    <citation type="submission" date="2020-10" db="EMBL/GenBank/DDBJ databases">
        <authorList>
            <person name="Gilroy R."/>
        </authorList>
    </citation>
    <scope>NUCLEOTIDE SEQUENCE</scope>
    <source>
        <strain evidence="7">15467</strain>
    </source>
</reference>
<evidence type="ECO:0000259" key="6">
    <source>
        <dbReference type="Pfam" id="PF08281"/>
    </source>
</evidence>
<dbReference type="AlphaFoldDB" id="A0A9D9DQA3"/>
<dbReference type="Proteomes" id="UP000823635">
    <property type="component" value="Unassembled WGS sequence"/>
</dbReference>
<dbReference type="Gene3D" id="1.10.10.10">
    <property type="entry name" value="Winged helix-like DNA-binding domain superfamily/Winged helix DNA-binding domain"/>
    <property type="match status" value="1"/>
</dbReference>
<dbReference type="GO" id="GO:0003677">
    <property type="term" value="F:DNA binding"/>
    <property type="evidence" value="ECO:0007669"/>
    <property type="project" value="InterPro"/>
</dbReference>